<evidence type="ECO:0000256" key="1">
    <source>
        <dbReference type="ARBA" id="ARBA00022741"/>
    </source>
</evidence>
<dbReference type="InterPro" id="IPR045274">
    <property type="entry name" value="WAK-like"/>
</dbReference>
<dbReference type="GO" id="GO:0005886">
    <property type="term" value="C:plasma membrane"/>
    <property type="evidence" value="ECO:0007669"/>
    <property type="project" value="TreeGrafter"/>
</dbReference>
<dbReference type="Gene3D" id="3.30.200.20">
    <property type="entry name" value="Phosphorylase Kinase, domain 1"/>
    <property type="match status" value="1"/>
</dbReference>
<gene>
    <name evidence="4" type="ORF">Taro_040260</name>
</gene>
<dbReference type="Pfam" id="PF00069">
    <property type="entry name" value="Pkinase"/>
    <property type="match status" value="1"/>
</dbReference>
<dbReference type="InterPro" id="IPR000719">
    <property type="entry name" value="Prot_kinase_dom"/>
</dbReference>
<feature type="domain" description="Protein kinase" evidence="3">
    <location>
        <begin position="52"/>
        <end position="414"/>
    </location>
</feature>
<name>A0A843WU03_COLES</name>
<evidence type="ECO:0000313" key="5">
    <source>
        <dbReference type="Proteomes" id="UP000652761"/>
    </source>
</evidence>
<dbReference type="PANTHER" id="PTHR27005:SF466">
    <property type="entry name" value="NON-FUNCTIONAL PSEUDOKINASE ZED1-LIKE"/>
    <property type="match status" value="1"/>
</dbReference>
<dbReference type="InterPro" id="IPR011009">
    <property type="entry name" value="Kinase-like_dom_sf"/>
</dbReference>
<accession>A0A843WU03</accession>
<evidence type="ECO:0000313" key="4">
    <source>
        <dbReference type="EMBL" id="MQM07424.1"/>
    </source>
</evidence>
<keyword evidence="1" id="KW-0547">Nucleotide-binding</keyword>
<dbReference type="PROSITE" id="PS50011">
    <property type="entry name" value="PROTEIN_KINASE_DOM"/>
    <property type="match status" value="1"/>
</dbReference>
<reference evidence="4" key="1">
    <citation type="submission" date="2017-07" db="EMBL/GenBank/DDBJ databases">
        <title>Taro Niue Genome Assembly and Annotation.</title>
        <authorList>
            <person name="Atibalentja N."/>
            <person name="Keating K."/>
            <person name="Fields C.J."/>
        </authorList>
    </citation>
    <scope>NUCLEOTIDE SEQUENCE</scope>
    <source>
        <strain evidence="4">Niue_2</strain>
        <tissue evidence="4">Leaf</tissue>
    </source>
</reference>
<dbReference type="GO" id="GO:0005524">
    <property type="term" value="F:ATP binding"/>
    <property type="evidence" value="ECO:0007669"/>
    <property type="project" value="UniProtKB-KW"/>
</dbReference>
<dbReference type="GO" id="GO:0004674">
    <property type="term" value="F:protein serine/threonine kinase activity"/>
    <property type="evidence" value="ECO:0007669"/>
    <property type="project" value="TreeGrafter"/>
</dbReference>
<comment type="caution">
    <text evidence="4">The sequence shown here is derived from an EMBL/GenBank/DDBJ whole genome shotgun (WGS) entry which is preliminary data.</text>
</comment>
<dbReference type="PANTHER" id="PTHR27005">
    <property type="entry name" value="WALL-ASSOCIATED RECEPTOR KINASE-LIKE 21"/>
    <property type="match status" value="1"/>
</dbReference>
<protein>
    <recommendedName>
        <fullName evidence="3">Protein kinase domain-containing protein</fullName>
    </recommendedName>
</protein>
<proteinExistence type="predicted"/>
<keyword evidence="5" id="KW-1185">Reference proteome</keyword>
<evidence type="ECO:0000256" key="2">
    <source>
        <dbReference type="ARBA" id="ARBA00022840"/>
    </source>
</evidence>
<dbReference type="GO" id="GO:0007166">
    <property type="term" value="P:cell surface receptor signaling pathway"/>
    <property type="evidence" value="ECO:0007669"/>
    <property type="project" value="InterPro"/>
</dbReference>
<dbReference type="Gene3D" id="1.10.510.10">
    <property type="entry name" value="Transferase(Phosphotransferase) domain 1"/>
    <property type="match status" value="1"/>
</dbReference>
<dbReference type="Proteomes" id="UP000652761">
    <property type="component" value="Unassembled WGS sequence"/>
</dbReference>
<keyword evidence="2" id="KW-0067">ATP-binding</keyword>
<dbReference type="OrthoDB" id="75710at2759"/>
<sequence>MTRGRVDGDGSVTQLLTSSAHQQRHDLKTIDPRSIPFCLALRRWSFPSQLPSEFPNHYSEGSLGQRTMNIRVYGPSNPIRTFTLGELQHATHNFDQRCRLDSRLFKHYLGILDDRQVVVKNANVDEYSAGGGGDDSLVEEHITEIVVLTSVRHRNIVRLLGCCLETRVPLLVYEFIPNGDLGYNLDRWRTAGPPPWRTRLQIAIDVANALSYLHCHNISRPIVHKNLKSETIILDEDNTAKLTGFRYSVSIPPDTTQVQEDGYCGTVSYLDPEYASTSTVTEKVDVYALGVLLLELMTGTSLFNSSYEPLFNMRAGLEGLRNPLLPHVEPLRTFLPEGEDSAKLYQLAVEEACLEKLAADASALQGSAGGNAEQVRVLAQLALKCAGPRMQQRPAMKEVAKELRRIGSMGNPGLGTSQAARSLLQPSSSLALLAIRTQEQVASKSSL</sequence>
<dbReference type="SUPFAM" id="SSF56112">
    <property type="entry name" value="Protein kinase-like (PK-like)"/>
    <property type="match status" value="1"/>
</dbReference>
<organism evidence="4 5">
    <name type="scientific">Colocasia esculenta</name>
    <name type="common">Wild taro</name>
    <name type="synonym">Arum esculentum</name>
    <dbReference type="NCBI Taxonomy" id="4460"/>
    <lineage>
        <taxon>Eukaryota</taxon>
        <taxon>Viridiplantae</taxon>
        <taxon>Streptophyta</taxon>
        <taxon>Embryophyta</taxon>
        <taxon>Tracheophyta</taxon>
        <taxon>Spermatophyta</taxon>
        <taxon>Magnoliopsida</taxon>
        <taxon>Liliopsida</taxon>
        <taxon>Araceae</taxon>
        <taxon>Aroideae</taxon>
        <taxon>Colocasieae</taxon>
        <taxon>Colocasia</taxon>
    </lineage>
</organism>
<dbReference type="AlphaFoldDB" id="A0A843WU03"/>
<evidence type="ECO:0000259" key="3">
    <source>
        <dbReference type="PROSITE" id="PS50011"/>
    </source>
</evidence>
<dbReference type="EMBL" id="NMUH01003869">
    <property type="protein sequence ID" value="MQM07424.1"/>
    <property type="molecule type" value="Genomic_DNA"/>
</dbReference>